<dbReference type="Proteomes" id="UP001589535">
    <property type="component" value="Unassembled WGS sequence"/>
</dbReference>
<name>A0ABV5U658_9PSEU</name>
<protein>
    <submittedName>
        <fullName evidence="1">Leader peptide</fullName>
    </submittedName>
</protein>
<dbReference type="NCBIfam" id="NF042934">
    <property type="entry name" value="cis_reg_atten"/>
    <property type="match status" value="1"/>
</dbReference>
<keyword evidence="2" id="KW-1185">Reference proteome</keyword>
<evidence type="ECO:0000313" key="2">
    <source>
        <dbReference type="Proteomes" id="UP001589535"/>
    </source>
</evidence>
<accession>A0ABV5U658</accession>
<evidence type="ECO:0000313" key="1">
    <source>
        <dbReference type="EMBL" id="MFB9686879.1"/>
    </source>
</evidence>
<dbReference type="InterPro" id="IPR049979">
    <property type="entry name" value="Cys_resp_CS_actino"/>
</dbReference>
<reference evidence="1 2" key="1">
    <citation type="submission" date="2024-09" db="EMBL/GenBank/DDBJ databases">
        <authorList>
            <person name="Sun Q."/>
            <person name="Mori K."/>
        </authorList>
    </citation>
    <scope>NUCLEOTIDE SEQUENCE [LARGE SCALE GENOMIC DNA]</scope>
    <source>
        <strain evidence="1 2">JCM 13852</strain>
    </source>
</reference>
<dbReference type="EMBL" id="JBHMBK010000016">
    <property type="protein sequence ID" value="MFB9686879.1"/>
    <property type="molecule type" value="Genomic_DNA"/>
</dbReference>
<proteinExistence type="predicted"/>
<gene>
    <name evidence="1" type="ORF">ACFFTO_22080</name>
</gene>
<dbReference type="RefSeq" id="WP_373308993.1">
    <property type="nucleotide sequence ID" value="NZ_JBHMBK010000016.1"/>
</dbReference>
<organism evidence="1 2">
    <name type="scientific">Amycolatopsis plumensis</name>
    <dbReference type="NCBI Taxonomy" id="236508"/>
    <lineage>
        <taxon>Bacteria</taxon>
        <taxon>Bacillati</taxon>
        <taxon>Actinomycetota</taxon>
        <taxon>Actinomycetes</taxon>
        <taxon>Pseudonocardiales</taxon>
        <taxon>Pseudonocardiaceae</taxon>
        <taxon>Amycolatopsis</taxon>
    </lineage>
</organism>
<comment type="caution">
    <text evidence="1">The sequence shown here is derived from an EMBL/GenBank/DDBJ whole genome shotgun (WGS) entry which is preliminary data.</text>
</comment>
<sequence>MTRAGIRLVARRHVDLRRVASALCATFH</sequence>